<evidence type="ECO:0000256" key="1">
    <source>
        <dbReference type="ARBA" id="ARBA00022730"/>
    </source>
</evidence>
<evidence type="ECO:0000313" key="10">
    <source>
        <dbReference type="EMBL" id="ACZ01112.1"/>
    </source>
</evidence>
<dbReference type="SMART" id="SM00533">
    <property type="entry name" value="MUTSd"/>
    <property type="match status" value="1"/>
</dbReference>
<gene>
    <name evidence="7" type="primary">mutS2</name>
    <name evidence="7" type="synonym">rqcU</name>
    <name evidence="10" type="ordered locus">Smon_0634</name>
</gene>
<dbReference type="GO" id="GO:0016887">
    <property type="term" value="F:ATP hydrolysis activity"/>
    <property type="evidence" value="ECO:0007669"/>
    <property type="project" value="InterPro"/>
</dbReference>
<dbReference type="GO" id="GO:0019843">
    <property type="term" value="F:rRNA binding"/>
    <property type="evidence" value="ECO:0007669"/>
    <property type="project" value="UniProtKB-UniRule"/>
</dbReference>
<comment type="function">
    <text evidence="7">Endonuclease that is involved in the suppression of homologous recombination and thus may have a key role in the control of bacterial genetic diversity.</text>
</comment>
<dbReference type="InterPro" id="IPR002625">
    <property type="entry name" value="Smr_dom"/>
</dbReference>
<dbReference type="RefSeq" id="WP_012858664.1">
    <property type="nucleotide sequence ID" value="NC_013515.1"/>
</dbReference>
<dbReference type="Gene3D" id="3.30.1370.110">
    <property type="match status" value="1"/>
</dbReference>
<dbReference type="GO" id="GO:0005524">
    <property type="term" value="F:ATP binding"/>
    <property type="evidence" value="ECO:0007669"/>
    <property type="project" value="UniProtKB-UniRule"/>
</dbReference>
<keyword evidence="5 7" id="KW-0694">RNA-binding</keyword>
<keyword evidence="7" id="KW-0540">Nuclease</keyword>
<keyword evidence="2 7" id="KW-0547">Nucleotide-binding</keyword>
<evidence type="ECO:0000256" key="3">
    <source>
        <dbReference type="ARBA" id="ARBA00022801"/>
    </source>
</evidence>
<dbReference type="InterPro" id="IPR045076">
    <property type="entry name" value="MutS"/>
</dbReference>
<comment type="function">
    <text evidence="7">Acts as a ribosome collision sensor, splitting the ribosome into its 2 subunits. Detects stalled/collided 70S ribosomes which it binds and splits by an ATP-hydrolysis driven conformational change. Acts upstream of the ribosome quality control system (RQC), a ribosome-associated complex that mediates the extraction of incompletely synthesized nascent chains from stalled ribosomes and their subsequent degradation. Probably generates substrates for RQC.</text>
</comment>
<name>D1AXT6_STRM9</name>
<dbReference type="InterPro" id="IPR036187">
    <property type="entry name" value="DNA_mismatch_repair_MutS_sf"/>
</dbReference>
<dbReference type="InterPro" id="IPR000432">
    <property type="entry name" value="DNA_mismatch_repair_MutS_C"/>
</dbReference>
<organism evidence="10 11">
    <name type="scientific">Streptobacillus moniliformis (strain ATCC 14647 / DSM 12112 / NCTC 10651 / 9901)</name>
    <dbReference type="NCBI Taxonomy" id="519441"/>
    <lineage>
        <taxon>Bacteria</taxon>
        <taxon>Fusobacteriati</taxon>
        <taxon>Fusobacteriota</taxon>
        <taxon>Fusobacteriia</taxon>
        <taxon>Fusobacteriales</taxon>
        <taxon>Leptotrichiaceae</taxon>
        <taxon>Streptobacillus</taxon>
    </lineage>
</organism>
<evidence type="ECO:0000259" key="9">
    <source>
        <dbReference type="PROSITE" id="PS50828"/>
    </source>
</evidence>
<feature type="domain" description="Smr" evidence="9">
    <location>
        <begin position="704"/>
        <end position="779"/>
    </location>
</feature>
<evidence type="ECO:0000256" key="2">
    <source>
        <dbReference type="ARBA" id="ARBA00022741"/>
    </source>
</evidence>
<dbReference type="EC" id="3.1.-.-" evidence="7"/>
<evidence type="ECO:0000256" key="6">
    <source>
        <dbReference type="ARBA" id="ARBA00023125"/>
    </source>
</evidence>
<dbReference type="HOGENOM" id="CLU_011252_2_1_0"/>
<dbReference type="GO" id="GO:0030983">
    <property type="term" value="F:mismatched DNA binding"/>
    <property type="evidence" value="ECO:0007669"/>
    <property type="project" value="InterPro"/>
</dbReference>
<comment type="similarity">
    <text evidence="7">Belongs to the DNA mismatch repair MutS family. MutS2 subfamily.</text>
</comment>
<sequence>MNKKYEVLEYHKILNNLIDKSKLEATKEKFIDLEIFKEKNELDKEFSLLQDLIDFYKFDDGFDLSQLSNISRFLKLISIFGNYLEAIDLHELRKNLIVYRISKSRAKNVRDKYKQIWNIFKDLNDLKDIETFIDEIVDDNGNIKDNASLTLIDIRKQKNIIFNNIKEKFEALINNKDTQRAIQDKIITKRNERYVIAIKTDFKGLIRGIEHDRSSTGSTSFIEPLNVVSLNNKLREYEAREKEEIRKILLRLTEILRARLEDLKIAQDILERIDFLNAKVEYALETKSNIPKIVSHTKIYLEDARHPFINKDRVVPLTFDLDENYKVMLITGPNTGGKTVTLKVAGLFTLMALSGLAIPASDKSIIGMFDNVLSDIGDEQSIEQNLSSFSSHVKSISEILNEATSKSLVLLDELGSGTDPSEGSAFAMAIIDHILQRKIKALITTHYSEVKAHAYTHDNIKSASMEFNSETLSPTYRLLVGIPGESNALIIASKYGIDKEIIDNARSYISEDNREVEKMLASIKEKNDNLEAMNIEVEKLKQELANEKSNYENKIAEFEKEKNNILKDAYKKADDYIKDMQNKAKALVDKINSDNVKKEEAKTLQKNINMIRQYIEDSKKENIVEKKYTKSDLNFEINEEVLIKTLNQVGKVLRIIPEKNSLQVQAGILKITVSLEDVTKIAKKKNNRLTNVINAKVTHVKGEIDVRGKIAEEAIDEIEIYFNRAILNGFTTVAIVHGKGTMILRKKIHDYLKKSVYVSEFKDGHPSEGGLGVTIVTLK</sequence>
<feature type="coiled-coil region" evidence="8">
    <location>
        <begin position="509"/>
        <end position="568"/>
    </location>
</feature>
<dbReference type="InterPro" id="IPR036063">
    <property type="entry name" value="Smr_dom_sf"/>
</dbReference>
<dbReference type="NCBIfam" id="TIGR01069">
    <property type="entry name" value="mutS2"/>
    <property type="match status" value="1"/>
</dbReference>
<dbReference type="PIRSF" id="PIRSF005814">
    <property type="entry name" value="MutS_YshD"/>
    <property type="match status" value="1"/>
</dbReference>
<keyword evidence="4 7" id="KW-0067">ATP-binding</keyword>
<dbReference type="EMBL" id="CP001779">
    <property type="protein sequence ID" value="ACZ01112.1"/>
    <property type="molecule type" value="Genomic_DNA"/>
</dbReference>
<dbReference type="GO" id="GO:0140664">
    <property type="term" value="F:ATP-dependent DNA damage sensor activity"/>
    <property type="evidence" value="ECO:0007669"/>
    <property type="project" value="InterPro"/>
</dbReference>
<evidence type="ECO:0000256" key="5">
    <source>
        <dbReference type="ARBA" id="ARBA00022884"/>
    </source>
</evidence>
<accession>D1AXT6</accession>
<dbReference type="PROSITE" id="PS50828">
    <property type="entry name" value="SMR"/>
    <property type="match status" value="1"/>
</dbReference>
<proteinExistence type="inferred from homology"/>
<dbReference type="HAMAP" id="MF_00092">
    <property type="entry name" value="MutS2"/>
    <property type="match status" value="1"/>
</dbReference>
<dbReference type="SMART" id="SM00534">
    <property type="entry name" value="MUTSac"/>
    <property type="match status" value="1"/>
</dbReference>
<dbReference type="GO" id="GO:0045910">
    <property type="term" value="P:negative regulation of DNA recombination"/>
    <property type="evidence" value="ECO:0007669"/>
    <property type="project" value="InterPro"/>
</dbReference>
<dbReference type="GO" id="GO:0043023">
    <property type="term" value="F:ribosomal large subunit binding"/>
    <property type="evidence" value="ECO:0007669"/>
    <property type="project" value="UniProtKB-UniRule"/>
</dbReference>
<protein>
    <recommendedName>
        <fullName evidence="7">Endonuclease MutS2</fullName>
        <ecNumber evidence="7">3.1.-.-</ecNumber>
    </recommendedName>
    <alternativeName>
        <fullName evidence="7">Ribosome-associated protein quality control-upstream factor</fullName>
        <shortName evidence="7">RQC-upstream factor</shortName>
        <shortName evidence="7">RqcU</shortName>
        <ecNumber evidence="7">3.6.4.-</ecNumber>
    </alternativeName>
</protein>
<dbReference type="OrthoDB" id="9808166at2"/>
<dbReference type="FunFam" id="3.40.50.300:FF:000830">
    <property type="entry name" value="Endonuclease MutS2"/>
    <property type="match status" value="1"/>
</dbReference>
<feature type="binding site" evidence="7">
    <location>
        <begin position="332"/>
        <end position="339"/>
    </location>
    <ligand>
        <name>ATP</name>
        <dbReference type="ChEBI" id="CHEBI:30616"/>
    </ligand>
</feature>
<dbReference type="AlphaFoldDB" id="D1AXT6"/>
<dbReference type="InterPro" id="IPR005747">
    <property type="entry name" value="MutS2"/>
</dbReference>
<dbReference type="Gene3D" id="3.40.50.300">
    <property type="entry name" value="P-loop containing nucleotide triphosphate hydrolases"/>
    <property type="match status" value="1"/>
</dbReference>
<keyword evidence="6 7" id="KW-0238">DNA-binding</keyword>
<dbReference type="SUPFAM" id="SSF52540">
    <property type="entry name" value="P-loop containing nucleoside triphosphate hydrolases"/>
    <property type="match status" value="1"/>
</dbReference>
<dbReference type="SUPFAM" id="SSF160443">
    <property type="entry name" value="SMR domain-like"/>
    <property type="match status" value="1"/>
</dbReference>
<dbReference type="PROSITE" id="PS00486">
    <property type="entry name" value="DNA_MISMATCH_REPAIR_2"/>
    <property type="match status" value="1"/>
</dbReference>
<comment type="subunit">
    <text evidence="7">Homodimer. Binds to stalled ribosomes, contacting rRNA.</text>
</comment>
<keyword evidence="11" id="KW-1185">Reference proteome</keyword>
<dbReference type="GO" id="GO:0004519">
    <property type="term" value="F:endonuclease activity"/>
    <property type="evidence" value="ECO:0007669"/>
    <property type="project" value="UniProtKB-UniRule"/>
</dbReference>
<dbReference type="Pfam" id="PF20297">
    <property type="entry name" value="MSSS"/>
    <property type="match status" value="1"/>
</dbReference>
<dbReference type="Pfam" id="PF01713">
    <property type="entry name" value="Smr"/>
    <property type="match status" value="1"/>
</dbReference>
<keyword evidence="7" id="KW-0255">Endonuclease</keyword>
<dbReference type="InterPro" id="IPR046893">
    <property type="entry name" value="MSSS"/>
</dbReference>
<dbReference type="Pfam" id="PF00488">
    <property type="entry name" value="MutS_V"/>
    <property type="match status" value="1"/>
</dbReference>
<evidence type="ECO:0000256" key="4">
    <source>
        <dbReference type="ARBA" id="ARBA00022840"/>
    </source>
</evidence>
<dbReference type="PANTHER" id="PTHR48466">
    <property type="entry name" value="OS10G0509000 PROTEIN-RELATED"/>
    <property type="match status" value="1"/>
</dbReference>
<dbReference type="eggNOG" id="COG1193">
    <property type="taxonomic scope" value="Bacteria"/>
</dbReference>
<reference evidence="10 11" key="1">
    <citation type="journal article" date="2009" name="Stand. Genomic Sci.">
        <title>Complete genome sequence of Streptobacillus moniliformis type strain (9901T).</title>
        <authorList>
            <person name="Nolan M."/>
            <person name="Gronow S."/>
            <person name="Lapidus A."/>
            <person name="Ivanova N."/>
            <person name="Copeland A."/>
            <person name="Lucas S."/>
            <person name="Del Rio T.G."/>
            <person name="Chen F."/>
            <person name="Tice H."/>
            <person name="Pitluck S."/>
            <person name="Cheng J.F."/>
            <person name="Sims D."/>
            <person name="Meincke L."/>
            <person name="Bruce D."/>
            <person name="Goodwin L."/>
            <person name="Brettin T."/>
            <person name="Han C."/>
            <person name="Detter J.C."/>
            <person name="Ovchinikova G."/>
            <person name="Pati A."/>
            <person name="Mavromatis K."/>
            <person name="Mikhailova N."/>
            <person name="Chen A."/>
            <person name="Palaniappan K."/>
            <person name="Land M."/>
            <person name="Hauser L."/>
            <person name="Chang Y.J."/>
            <person name="Jeffries C.D."/>
            <person name="Rohde M."/>
            <person name="Sproer C."/>
            <person name="Goker M."/>
            <person name="Bristow J."/>
            <person name="Eisen J.A."/>
            <person name="Markowitz V."/>
            <person name="Hugenholtz P."/>
            <person name="Kyrpides N.C."/>
            <person name="Klenk H.P."/>
            <person name="Chain P."/>
        </authorList>
    </citation>
    <scope>NUCLEOTIDE SEQUENCE [LARGE SCALE GENOMIC DNA]</scope>
    <source>
        <strain evidence="11">ATCC 14647 / DSM 12112 / NCTC 10651 / 9901</strain>
    </source>
</reference>
<keyword evidence="8" id="KW-0175">Coiled coil</keyword>
<dbReference type="GO" id="GO:0072344">
    <property type="term" value="P:rescue of stalled ribosome"/>
    <property type="evidence" value="ECO:0007669"/>
    <property type="project" value="UniProtKB-UniRule"/>
</dbReference>
<evidence type="ECO:0000256" key="8">
    <source>
        <dbReference type="SAM" id="Coils"/>
    </source>
</evidence>
<dbReference type="SUPFAM" id="SSF48334">
    <property type="entry name" value="DNA repair protein MutS, domain III"/>
    <property type="match status" value="1"/>
</dbReference>
<dbReference type="KEGG" id="smf:Smon_0634"/>
<dbReference type="InterPro" id="IPR007696">
    <property type="entry name" value="DNA_mismatch_repair_MutS_core"/>
</dbReference>
<dbReference type="GO" id="GO:0006298">
    <property type="term" value="P:mismatch repair"/>
    <property type="evidence" value="ECO:0007669"/>
    <property type="project" value="InterPro"/>
</dbReference>
<evidence type="ECO:0000313" key="11">
    <source>
        <dbReference type="Proteomes" id="UP000002072"/>
    </source>
</evidence>
<dbReference type="EC" id="3.6.4.-" evidence="7"/>
<evidence type="ECO:0000256" key="7">
    <source>
        <dbReference type="HAMAP-Rule" id="MF_00092"/>
    </source>
</evidence>
<dbReference type="InterPro" id="IPR027417">
    <property type="entry name" value="P-loop_NTPase"/>
</dbReference>
<dbReference type="GeneID" id="29673346"/>
<dbReference type="Proteomes" id="UP000002072">
    <property type="component" value="Chromosome"/>
</dbReference>
<keyword evidence="1 7" id="KW-0699">rRNA-binding</keyword>
<dbReference type="STRING" id="519441.Smon_0634"/>
<dbReference type="SMART" id="SM00463">
    <property type="entry name" value="SMR"/>
    <property type="match status" value="1"/>
</dbReference>
<dbReference type="PANTHER" id="PTHR48466:SF2">
    <property type="entry name" value="OS10G0509000 PROTEIN"/>
    <property type="match status" value="1"/>
</dbReference>
<keyword evidence="3 7" id="KW-0378">Hydrolase</keyword>